<evidence type="ECO:0000313" key="1">
    <source>
        <dbReference type="EMBL" id="OAE35503.1"/>
    </source>
</evidence>
<evidence type="ECO:0000313" key="2">
    <source>
        <dbReference type="Proteomes" id="UP000077202"/>
    </source>
</evidence>
<dbReference type="InterPro" id="IPR029058">
    <property type="entry name" value="AB_hydrolase_fold"/>
</dbReference>
<dbReference type="PANTHER" id="PTHR31479">
    <property type="entry name" value="ALPHA/BETA-HYDROLASES SUPERFAMILY PROTEIN"/>
    <property type="match status" value="1"/>
</dbReference>
<dbReference type="AlphaFoldDB" id="A0A176WSI3"/>
<gene>
    <name evidence="1" type="ORF">AXG93_2189s1370</name>
</gene>
<comment type="caution">
    <text evidence="1">The sequence shown here is derived from an EMBL/GenBank/DDBJ whole genome shotgun (WGS) entry which is preliminary data.</text>
</comment>
<sequence length="404" mass="45973">MVWGERAGLGLDGARVQLCSLIVSRPLSLMTIPDNPYHFGTRDQTMDSVSALWAYVAYSDNKEKEARKDDPELIFPDQQDLVSGMYERFRGKPAPVYQEWWTKVHYDLIPLESVLPREKLDLYAAELENEHKNKYFGVFRRNKESPSAEAPNWVVAIRGTEPPTPADLKNDFKIVLEKLNSSKMIPILHAVVWHLGRQHGNCNVNVTGHSLGAAAGLLVCRRLALEGCLVEGHFFNPPFTTLESLARTCAHAVEHAFFGAFPAAKSMEKIHDAVEWLEGKVFHALTDTDKRKNELAELKKLAEANWSPYLYVNKYDLLCCKFLSPFRKSIHGTVDKGRKKWYTSGNESSEKCLGETESFVLFPFANLIVIGTYWLRPISAHRLRNWMDPHVSCKFVPAKLIEWP</sequence>
<dbReference type="Proteomes" id="UP000077202">
    <property type="component" value="Unassembled WGS sequence"/>
</dbReference>
<reference evidence="1" key="1">
    <citation type="submission" date="2016-03" db="EMBL/GenBank/DDBJ databases">
        <title>Mechanisms controlling the formation of the plant cell surface in tip-growing cells are functionally conserved among land plants.</title>
        <authorList>
            <person name="Honkanen S."/>
            <person name="Jones V.A."/>
            <person name="Morieri G."/>
            <person name="Champion C."/>
            <person name="Hetherington A.J."/>
            <person name="Kelly S."/>
            <person name="Saint-Marcoux D."/>
            <person name="Proust H."/>
            <person name="Prescott H."/>
            <person name="Dolan L."/>
        </authorList>
    </citation>
    <scope>NUCLEOTIDE SEQUENCE [LARGE SCALE GENOMIC DNA]</scope>
    <source>
        <tissue evidence="1">Whole gametophyte</tissue>
    </source>
</reference>
<dbReference type="EMBL" id="LVLJ01000170">
    <property type="protein sequence ID" value="OAE35503.1"/>
    <property type="molecule type" value="Genomic_DNA"/>
</dbReference>
<evidence type="ECO:0008006" key="3">
    <source>
        <dbReference type="Google" id="ProtNLM"/>
    </source>
</evidence>
<dbReference type="SUPFAM" id="SSF53474">
    <property type="entry name" value="alpha/beta-Hydrolases"/>
    <property type="match status" value="1"/>
</dbReference>
<keyword evidence="2" id="KW-1185">Reference proteome</keyword>
<dbReference type="Gene3D" id="3.40.50.1820">
    <property type="entry name" value="alpha/beta hydrolase"/>
    <property type="match status" value="1"/>
</dbReference>
<proteinExistence type="predicted"/>
<protein>
    <recommendedName>
        <fullName evidence="3">Fungal lipase-like domain-containing protein</fullName>
    </recommendedName>
</protein>
<organism evidence="1 2">
    <name type="scientific">Marchantia polymorpha subsp. ruderalis</name>
    <dbReference type="NCBI Taxonomy" id="1480154"/>
    <lineage>
        <taxon>Eukaryota</taxon>
        <taxon>Viridiplantae</taxon>
        <taxon>Streptophyta</taxon>
        <taxon>Embryophyta</taxon>
        <taxon>Marchantiophyta</taxon>
        <taxon>Marchantiopsida</taxon>
        <taxon>Marchantiidae</taxon>
        <taxon>Marchantiales</taxon>
        <taxon>Marchantiaceae</taxon>
        <taxon>Marchantia</taxon>
    </lineage>
</organism>
<dbReference type="PANTHER" id="PTHR31479:SF39">
    <property type="entry name" value="FUNGAL LIPASE-LIKE DOMAIN-CONTAINING PROTEIN"/>
    <property type="match status" value="1"/>
</dbReference>
<name>A0A176WSI3_MARPO</name>
<accession>A0A176WSI3</accession>